<keyword evidence="8 9" id="KW-0407">Ion channel</keyword>
<keyword evidence="3" id="KW-1003">Cell membrane</keyword>
<evidence type="ECO:0000256" key="10">
    <source>
        <dbReference type="SAM" id="MobiDB-lite"/>
    </source>
</evidence>
<feature type="compositionally biased region" description="Polar residues" evidence="10">
    <location>
        <begin position="360"/>
        <end position="373"/>
    </location>
</feature>
<keyword evidence="12" id="KW-1185">Reference proteome</keyword>
<dbReference type="PANTHER" id="PTHR11893:SF36">
    <property type="entry name" value="INNEXIN-5"/>
    <property type="match status" value="1"/>
</dbReference>
<gene>
    <name evidence="9" type="primary">inx</name>
    <name evidence="11" type="ORF">SNE40_006849</name>
</gene>
<keyword evidence="2 9" id="KW-0813">Transport</keyword>
<organism evidence="11 12">
    <name type="scientific">Patella caerulea</name>
    <name type="common">Rayed Mediterranean limpet</name>
    <dbReference type="NCBI Taxonomy" id="87958"/>
    <lineage>
        <taxon>Eukaryota</taxon>
        <taxon>Metazoa</taxon>
        <taxon>Spiralia</taxon>
        <taxon>Lophotrochozoa</taxon>
        <taxon>Mollusca</taxon>
        <taxon>Gastropoda</taxon>
        <taxon>Patellogastropoda</taxon>
        <taxon>Patelloidea</taxon>
        <taxon>Patellidae</taxon>
        <taxon>Patella</taxon>
    </lineage>
</organism>
<evidence type="ECO:0000256" key="8">
    <source>
        <dbReference type="ARBA" id="ARBA00023303"/>
    </source>
</evidence>
<dbReference type="InterPro" id="IPR000990">
    <property type="entry name" value="Innexin"/>
</dbReference>
<dbReference type="AlphaFoldDB" id="A0AAN8JVB3"/>
<evidence type="ECO:0000313" key="11">
    <source>
        <dbReference type="EMBL" id="KAK6184366.1"/>
    </source>
</evidence>
<evidence type="ECO:0000256" key="1">
    <source>
        <dbReference type="ARBA" id="ARBA00004651"/>
    </source>
</evidence>
<sequence length="386" mass="43991">MGRSLASSYYDFSEKLNFHWTSLILLLFVSLVAVLKCVFLESLISCWTPAAFTNQLVKYTHGACWEKDNVYLPFPSNIPVTYPDERSTPTFHTWIPVVLIFMMLGFQIPRAVKLVFDLFLRNPTNTISDNDNQTSNTENAEQLAQIIRESQNQSSFIRTLSFIIVKLLVCLNLLIQFIFVSRYFRDSIRKVTLETFNGVERMNKTISVAVYMFPKTFLCDFSIRQFQVVQSYTIQCNMPVNNLYEQFIHIFWFWLLGVGIFTGLVMVIQLSSLIIPPIVRLRFRGIIPEKELNQRNFSIDDSLLMLLDIEERSGLAIARKVAVILSQSPQSSTNQGPKSYDSQSGFHVGEDALTSMPMTNIGMNADADTSTSPLMDVSRSEKSGLP</sequence>
<accession>A0AAN8JVB3</accession>
<evidence type="ECO:0000256" key="3">
    <source>
        <dbReference type="ARBA" id="ARBA00022475"/>
    </source>
</evidence>
<proteinExistence type="inferred from homology"/>
<evidence type="ECO:0000256" key="6">
    <source>
        <dbReference type="ARBA" id="ARBA00023065"/>
    </source>
</evidence>
<dbReference type="GO" id="GO:0005886">
    <property type="term" value="C:plasma membrane"/>
    <property type="evidence" value="ECO:0007669"/>
    <property type="project" value="UniProtKB-SubCell"/>
</dbReference>
<feature type="transmembrane region" description="Helical" evidence="9">
    <location>
        <begin position="251"/>
        <end position="275"/>
    </location>
</feature>
<comment type="subcellular location">
    <subcellularLocation>
        <location evidence="1 9">Cell membrane</location>
        <topology evidence="1 9">Multi-pass membrane protein</topology>
    </subcellularLocation>
</comment>
<evidence type="ECO:0000256" key="9">
    <source>
        <dbReference type="RuleBase" id="RU010713"/>
    </source>
</evidence>
<name>A0AAN8JVB3_PATCE</name>
<evidence type="ECO:0000256" key="4">
    <source>
        <dbReference type="ARBA" id="ARBA00022692"/>
    </source>
</evidence>
<dbReference type="PROSITE" id="PS51013">
    <property type="entry name" value="PANNEXIN"/>
    <property type="match status" value="1"/>
</dbReference>
<evidence type="ECO:0000256" key="2">
    <source>
        <dbReference type="ARBA" id="ARBA00022448"/>
    </source>
</evidence>
<evidence type="ECO:0000313" key="12">
    <source>
        <dbReference type="Proteomes" id="UP001347796"/>
    </source>
</evidence>
<feature type="transmembrane region" description="Helical" evidence="9">
    <location>
        <begin position="91"/>
        <end position="112"/>
    </location>
</feature>
<feature type="region of interest" description="Disordered" evidence="10">
    <location>
        <begin position="360"/>
        <end position="386"/>
    </location>
</feature>
<dbReference type="PRINTS" id="PR01262">
    <property type="entry name" value="INNEXIN"/>
</dbReference>
<reference evidence="11 12" key="1">
    <citation type="submission" date="2024-01" db="EMBL/GenBank/DDBJ databases">
        <title>The genome of the rayed Mediterranean limpet Patella caerulea (Linnaeus, 1758).</title>
        <authorList>
            <person name="Anh-Thu Weber A."/>
            <person name="Halstead-Nussloch G."/>
        </authorList>
    </citation>
    <scope>NUCLEOTIDE SEQUENCE [LARGE SCALE GENOMIC DNA]</scope>
    <source>
        <strain evidence="11">AATW-2023a</strain>
        <tissue evidence="11">Whole specimen</tissue>
    </source>
</reference>
<evidence type="ECO:0000256" key="5">
    <source>
        <dbReference type="ARBA" id="ARBA00022989"/>
    </source>
</evidence>
<feature type="transmembrane region" description="Helical" evidence="9">
    <location>
        <begin position="156"/>
        <end position="179"/>
    </location>
</feature>
<protein>
    <recommendedName>
        <fullName evidence="9">Innexin</fullName>
    </recommendedName>
</protein>
<keyword evidence="6 9" id="KW-0406">Ion transport</keyword>
<comment type="function">
    <text evidence="9">Structural component of the gap junctions.</text>
</comment>
<feature type="transmembrane region" description="Helical" evidence="9">
    <location>
        <begin position="20"/>
        <end position="44"/>
    </location>
</feature>
<comment type="caution">
    <text evidence="11">The sequence shown here is derived from an EMBL/GenBank/DDBJ whole genome shotgun (WGS) entry which is preliminary data.</text>
</comment>
<keyword evidence="5 9" id="KW-1133">Transmembrane helix</keyword>
<keyword evidence="7 9" id="KW-0472">Membrane</keyword>
<dbReference type="Proteomes" id="UP001347796">
    <property type="component" value="Unassembled WGS sequence"/>
</dbReference>
<comment type="similarity">
    <text evidence="9">Belongs to the pannexin family.</text>
</comment>
<dbReference type="GO" id="GO:0034220">
    <property type="term" value="P:monoatomic ion transmembrane transport"/>
    <property type="evidence" value="ECO:0007669"/>
    <property type="project" value="UniProtKB-KW"/>
</dbReference>
<dbReference type="PANTHER" id="PTHR11893">
    <property type="entry name" value="INNEXIN"/>
    <property type="match status" value="1"/>
</dbReference>
<dbReference type="GO" id="GO:0005921">
    <property type="term" value="C:gap junction"/>
    <property type="evidence" value="ECO:0007669"/>
    <property type="project" value="UniProtKB-UniRule"/>
</dbReference>
<evidence type="ECO:0000256" key="7">
    <source>
        <dbReference type="ARBA" id="ARBA00023136"/>
    </source>
</evidence>
<dbReference type="EMBL" id="JAZGQO010000006">
    <property type="protein sequence ID" value="KAK6184366.1"/>
    <property type="molecule type" value="Genomic_DNA"/>
</dbReference>
<dbReference type="Pfam" id="PF00876">
    <property type="entry name" value="Innexin"/>
    <property type="match status" value="1"/>
</dbReference>
<keyword evidence="4 9" id="KW-0812">Transmembrane</keyword>